<reference evidence="2" key="1">
    <citation type="journal article" date="2005" name="Nature">
        <title>Sequencing of Aspergillus nidulans and comparative analysis with A. fumigatus and A. oryzae.</title>
        <authorList>
            <person name="Galagan J.E."/>
            <person name="Calvo S.E."/>
            <person name="Cuomo C."/>
            <person name="Ma L.J."/>
            <person name="Wortman J.R."/>
            <person name="Batzoglou S."/>
            <person name="Lee S.I."/>
            <person name="Basturkmen M."/>
            <person name="Spevak C.C."/>
            <person name="Clutterbuck J."/>
            <person name="Kapitonov V."/>
            <person name="Jurka J."/>
            <person name="Scazzocchio C."/>
            <person name="Farman M."/>
            <person name="Butler J."/>
            <person name="Purcell S."/>
            <person name="Harris S."/>
            <person name="Braus G.H."/>
            <person name="Draht O."/>
            <person name="Busch S."/>
            <person name="D'Enfert C."/>
            <person name="Bouchier C."/>
            <person name="Goldman G.H."/>
            <person name="Bell-Pedersen D."/>
            <person name="Griffiths-Jones S."/>
            <person name="Doonan J.H."/>
            <person name="Yu J."/>
            <person name="Vienken K."/>
            <person name="Pain A."/>
            <person name="Freitag M."/>
            <person name="Selker E.U."/>
            <person name="Archer D.B."/>
            <person name="Penalva M.A."/>
            <person name="Oakley B.R."/>
            <person name="Momany M."/>
            <person name="Tanaka T."/>
            <person name="Kumagai T."/>
            <person name="Asai K."/>
            <person name="Machida M."/>
            <person name="Nierman W.C."/>
            <person name="Denning D.W."/>
            <person name="Caddick M."/>
            <person name="Hynes M."/>
            <person name="Paoletti M."/>
            <person name="Fischer R."/>
            <person name="Miller B."/>
            <person name="Dyer P."/>
            <person name="Sachs M.S."/>
            <person name="Osmani S.A."/>
            <person name="Birren B.W."/>
        </authorList>
    </citation>
    <scope>NUCLEOTIDE SEQUENCE [LARGE SCALE GENOMIC DNA]</scope>
    <source>
        <strain evidence="2">FGSC A4 / ATCC 38163 / CBS 112.46 / NRRL 194 / M139</strain>
    </source>
</reference>
<protein>
    <submittedName>
        <fullName evidence="1">Uncharacterized protein</fullName>
    </submittedName>
</protein>
<dbReference type="GeneID" id="74897063"/>
<gene>
    <name evidence="1" type="ORF">ANIA_11486</name>
</gene>
<reference evidence="2" key="2">
    <citation type="journal article" date="2009" name="Fungal Genet. Biol.">
        <title>The 2008 update of the Aspergillus nidulans genome annotation: a community effort.</title>
        <authorList>
            <person name="Wortman J.R."/>
            <person name="Gilsenan J.M."/>
            <person name="Joardar V."/>
            <person name="Deegan J."/>
            <person name="Clutterbuck J."/>
            <person name="Andersen M.R."/>
            <person name="Archer D."/>
            <person name="Bencina M."/>
            <person name="Braus G."/>
            <person name="Coutinho P."/>
            <person name="von Dohren H."/>
            <person name="Doonan J."/>
            <person name="Driessen A.J."/>
            <person name="Durek P."/>
            <person name="Espeso E."/>
            <person name="Fekete E."/>
            <person name="Flipphi M."/>
            <person name="Estrada C.G."/>
            <person name="Geysens S."/>
            <person name="Goldman G."/>
            <person name="de Groot P.W."/>
            <person name="Hansen K."/>
            <person name="Harris S.D."/>
            <person name="Heinekamp T."/>
            <person name="Helmstaedt K."/>
            <person name="Henrissat B."/>
            <person name="Hofmann G."/>
            <person name="Homan T."/>
            <person name="Horio T."/>
            <person name="Horiuchi H."/>
            <person name="James S."/>
            <person name="Jones M."/>
            <person name="Karaffa L."/>
            <person name="Karanyi Z."/>
            <person name="Kato M."/>
            <person name="Keller N."/>
            <person name="Kelly D.E."/>
            <person name="Kiel J.A."/>
            <person name="Kim J.M."/>
            <person name="van der Klei I.J."/>
            <person name="Klis F.M."/>
            <person name="Kovalchuk A."/>
            <person name="Krasevec N."/>
            <person name="Kubicek C.P."/>
            <person name="Liu B."/>
            <person name="Maccabe A."/>
            <person name="Meyer V."/>
            <person name="Mirabito P."/>
            <person name="Miskei M."/>
            <person name="Mos M."/>
            <person name="Mullins J."/>
            <person name="Nelson D.R."/>
            <person name="Nielsen J."/>
            <person name="Oakley B.R."/>
            <person name="Osmani S.A."/>
            <person name="Pakula T."/>
            <person name="Paszewski A."/>
            <person name="Paulsen I."/>
            <person name="Pilsyk S."/>
            <person name="Pocsi I."/>
            <person name="Punt P.J."/>
            <person name="Ram A.F."/>
            <person name="Ren Q."/>
            <person name="Robellet X."/>
            <person name="Robson G."/>
            <person name="Seiboth B."/>
            <person name="van Solingen P."/>
            <person name="Specht T."/>
            <person name="Sun J."/>
            <person name="Taheri-Talesh N."/>
            <person name="Takeshita N."/>
            <person name="Ussery D."/>
            <person name="vanKuyk P.A."/>
            <person name="Visser H."/>
            <person name="van de Vondervoort P.J."/>
            <person name="de Vries R.P."/>
            <person name="Walton J."/>
            <person name="Xiang X."/>
            <person name="Xiong Y."/>
            <person name="Zeng A.P."/>
            <person name="Brandt B.W."/>
            <person name="Cornell M.J."/>
            <person name="van den Hondel C.A."/>
            <person name="Visser J."/>
            <person name="Oliver S.G."/>
            <person name="Turner G."/>
        </authorList>
    </citation>
    <scope>GENOME REANNOTATION</scope>
    <source>
        <strain evidence="2">FGSC A4 / ATCC 38163 / CBS 112.46 / NRRL 194 / M139</strain>
    </source>
</reference>
<proteinExistence type="predicted"/>
<dbReference type="AlphaFoldDB" id="C8VFZ4"/>
<dbReference type="Proteomes" id="UP000000560">
    <property type="component" value="Chromosome V"/>
</dbReference>
<dbReference type="KEGG" id="ani:ANIA_11486"/>
<dbReference type="RefSeq" id="XP_050468227.1">
    <property type="nucleotide sequence ID" value="XM_050612286.1"/>
</dbReference>
<name>C8VFZ4_EMENI</name>
<organism evidence="1 2">
    <name type="scientific">Emericella nidulans (strain FGSC A4 / ATCC 38163 / CBS 112.46 / NRRL 194 / M139)</name>
    <name type="common">Aspergillus nidulans</name>
    <dbReference type="NCBI Taxonomy" id="227321"/>
    <lineage>
        <taxon>Eukaryota</taxon>
        <taxon>Fungi</taxon>
        <taxon>Dikarya</taxon>
        <taxon>Ascomycota</taxon>
        <taxon>Pezizomycotina</taxon>
        <taxon>Eurotiomycetes</taxon>
        <taxon>Eurotiomycetidae</taxon>
        <taxon>Eurotiales</taxon>
        <taxon>Aspergillaceae</taxon>
        <taxon>Aspergillus</taxon>
        <taxon>Aspergillus subgen. Nidulantes</taxon>
    </lineage>
</organism>
<dbReference type="InParanoid" id="C8VFZ4"/>
<dbReference type="HOGENOM" id="CLU_3050304_0_0_1"/>
<evidence type="ECO:0000313" key="2">
    <source>
        <dbReference type="Proteomes" id="UP000000560"/>
    </source>
</evidence>
<dbReference type="EMBL" id="BN001305">
    <property type="protein sequence ID" value="CBF81566.1"/>
    <property type="molecule type" value="Genomic_DNA"/>
</dbReference>
<sequence>MFCLISQGTQQKWEKLNLLQKAQKWLYDYLLAAWKTVLVKTCGQTGEQSIQITP</sequence>
<keyword evidence="2" id="KW-1185">Reference proteome</keyword>
<accession>C8VFZ4</accession>
<evidence type="ECO:0000313" key="1">
    <source>
        <dbReference type="EMBL" id="CBF81566.1"/>
    </source>
</evidence>